<feature type="transmembrane region" description="Helical" evidence="1">
    <location>
        <begin position="148"/>
        <end position="169"/>
    </location>
</feature>
<dbReference type="PANTHER" id="PTHR42305:SF1">
    <property type="entry name" value="MEMBRANE PROTEIN RV1733C-RELATED"/>
    <property type="match status" value="1"/>
</dbReference>
<accession>A0A542THM0</accession>
<evidence type="ECO:0000313" key="2">
    <source>
        <dbReference type="EMBL" id="TQK86341.1"/>
    </source>
</evidence>
<keyword evidence="1" id="KW-1133">Transmembrane helix</keyword>
<comment type="caution">
    <text evidence="2">The sequence shown here is derived from an EMBL/GenBank/DDBJ whole genome shotgun (WGS) entry which is preliminary data.</text>
</comment>
<organism evidence="2 3">
    <name type="scientific">Streptomyces puniciscabiei</name>
    <dbReference type="NCBI Taxonomy" id="164348"/>
    <lineage>
        <taxon>Bacteria</taxon>
        <taxon>Bacillati</taxon>
        <taxon>Actinomycetota</taxon>
        <taxon>Actinomycetes</taxon>
        <taxon>Kitasatosporales</taxon>
        <taxon>Streptomycetaceae</taxon>
        <taxon>Streptomyces</taxon>
    </lineage>
</organism>
<proteinExistence type="predicted"/>
<dbReference type="AlphaFoldDB" id="A0A542THM0"/>
<protein>
    <recommendedName>
        <fullName evidence="4">Integral membrane protein</fullName>
    </recommendedName>
</protein>
<dbReference type="EMBL" id="VFNX01000002">
    <property type="protein sequence ID" value="TQK86341.1"/>
    <property type="molecule type" value="Genomic_DNA"/>
</dbReference>
<dbReference type="PANTHER" id="PTHR42305">
    <property type="entry name" value="MEMBRANE PROTEIN RV1733C-RELATED"/>
    <property type="match status" value="1"/>
</dbReference>
<dbReference type="Proteomes" id="UP000318103">
    <property type="component" value="Unassembled WGS sequence"/>
</dbReference>
<sequence>MAGKRAWRQGPIHERLWRFRRSPLRRTSDLVEAWLLLVAWVVGVLGGAVAGVLAAMVADQDFEEERSGRRQVVAVLLDNARDAVPGHADVSRASATVRWTTPDGRTRTGRTTVTAHTRAGTRVPVWTSARGDLVSQPPAGSAAVVRSALVGAGAVIATGCAVWASARAARALLDRSRMRQWALDWERADTRRGGRTA</sequence>
<dbReference type="RefSeq" id="WP_055703742.1">
    <property type="nucleotide sequence ID" value="NZ_JBPJFI010000001.1"/>
</dbReference>
<keyword evidence="1" id="KW-0472">Membrane</keyword>
<reference evidence="2 3" key="1">
    <citation type="submission" date="2019-06" db="EMBL/GenBank/DDBJ databases">
        <title>Sequencing the genomes of 1000 actinobacteria strains.</title>
        <authorList>
            <person name="Klenk H.-P."/>
        </authorList>
    </citation>
    <scope>NUCLEOTIDE SEQUENCE [LARGE SCALE GENOMIC DNA]</scope>
    <source>
        <strain evidence="2 3">DSM 41929</strain>
    </source>
</reference>
<evidence type="ECO:0000313" key="3">
    <source>
        <dbReference type="Proteomes" id="UP000318103"/>
    </source>
</evidence>
<feature type="transmembrane region" description="Helical" evidence="1">
    <location>
        <begin position="34"/>
        <end position="58"/>
    </location>
</feature>
<evidence type="ECO:0008006" key="4">
    <source>
        <dbReference type="Google" id="ProtNLM"/>
    </source>
</evidence>
<gene>
    <name evidence="2" type="ORF">FB563_6469</name>
</gene>
<name>A0A542THM0_9ACTN</name>
<keyword evidence="1" id="KW-0812">Transmembrane</keyword>
<evidence type="ECO:0000256" key="1">
    <source>
        <dbReference type="SAM" id="Phobius"/>
    </source>
</evidence>
<keyword evidence="3" id="KW-1185">Reference proteome</keyword>
<dbReference type="InterPro" id="IPR039708">
    <property type="entry name" value="MT1774/Rv1733c-like"/>
</dbReference>